<dbReference type="AlphaFoldDB" id="A0A162EF02"/>
<dbReference type="RefSeq" id="WP_061948674.1">
    <property type="nucleotide sequence ID" value="NZ_LTAO01000012.1"/>
</dbReference>
<dbReference type="Pfam" id="PF25164">
    <property type="entry name" value="CoiA_N"/>
    <property type="match status" value="1"/>
</dbReference>
<dbReference type="Pfam" id="PF06054">
    <property type="entry name" value="CoiA_nuc"/>
    <property type="match status" value="1"/>
</dbReference>
<proteinExistence type="predicted"/>
<dbReference type="Pfam" id="PF25166">
    <property type="entry name" value="CoiA_C"/>
    <property type="match status" value="1"/>
</dbReference>
<dbReference type="Proteomes" id="UP000075806">
    <property type="component" value="Unassembled WGS sequence"/>
</dbReference>
<gene>
    <name evidence="4" type="ORF">AZF04_06545</name>
</gene>
<evidence type="ECO:0000259" key="3">
    <source>
        <dbReference type="Pfam" id="PF25166"/>
    </source>
</evidence>
<evidence type="ECO:0000259" key="2">
    <source>
        <dbReference type="Pfam" id="PF25164"/>
    </source>
</evidence>
<dbReference type="InterPro" id="IPR010330">
    <property type="entry name" value="CoiA_nuc"/>
</dbReference>
<dbReference type="OrthoDB" id="3784230at2"/>
<evidence type="ECO:0008006" key="6">
    <source>
        <dbReference type="Google" id="ProtNLM"/>
    </source>
</evidence>
<evidence type="ECO:0000259" key="1">
    <source>
        <dbReference type="Pfam" id="PF06054"/>
    </source>
</evidence>
<reference evidence="4" key="1">
    <citation type="submission" date="2016-02" db="EMBL/GenBank/DDBJ databases">
        <title>Genome sequence of Bacillus trypoxylicola KCTC 13244(T).</title>
        <authorList>
            <person name="Jeong H."/>
            <person name="Park S.-H."/>
            <person name="Choi S.-K."/>
        </authorList>
    </citation>
    <scope>NUCLEOTIDE SEQUENCE [LARGE SCALE GENOMIC DNA]</scope>
    <source>
        <strain evidence="4">KCTC 13244</strain>
    </source>
</reference>
<feature type="domain" description="Competence protein CoiA-like N-terminal" evidence="2">
    <location>
        <begin position="21"/>
        <end position="69"/>
    </location>
</feature>
<organism evidence="4 5">
    <name type="scientific">Alkalihalobacillus trypoxylicola</name>
    <dbReference type="NCBI Taxonomy" id="519424"/>
    <lineage>
        <taxon>Bacteria</taxon>
        <taxon>Bacillati</taxon>
        <taxon>Bacillota</taxon>
        <taxon>Bacilli</taxon>
        <taxon>Bacillales</taxon>
        <taxon>Bacillaceae</taxon>
        <taxon>Alkalihalobacillus</taxon>
    </lineage>
</organism>
<dbReference type="PIRSF" id="PIRSF007487">
    <property type="entry name" value="Competence-induced_CoiA_bac"/>
    <property type="match status" value="1"/>
</dbReference>
<evidence type="ECO:0000313" key="4">
    <source>
        <dbReference type="EMBL" id="KYG32415.1"/>
    </source>
</evidence>
<comment type="caution">
    <text evidence="4">The sequence shown here is derived from an EMBL/GenBank/DDBJ whole genome shotgun (WGS) entry which is preliminary data.</text>
</comment>
<dbReference type="InterPro" id="IPR057253">
    <property type="entry name" value="CoiA-like_N"/>
</dbReference>
<accession>A0A162EF02</accession>
<dbReference type="STRING" id="519424.AZF04_06545"/>
<protein>
    <recommendedName>
        <fullName evidence="6">Competence protein CoiA</fullName>
    </recommendedName>
</protein>
<dbReference type="InterPro" id="IPR057252">
    <property type="entry name" value="CoiA_C"/>
</dbReference>
<evidence type="ECO:0000313" key="5">
    <source>
        <dbReference type="Proteomes" id="UP000075806"/>
    </source>
</evidence>
<feature type="domain" description="Competence protein CoiA nuclease-like" evidence="1">
    <location>
        <begin position="74"/>
        <end position="228"/>
    </location>
</feature>
<dbReference type="InterPro" id="IPR021176">
    <property type="entry name" value="Competence-induced_CoiA"/>
</dbReference>
<dbReference type="EMBL" id="LTAO01000012">
    <property type="protein sequence ID" value="KYG32415.1"/>
    <property type="molecule type" value="Genomic_DNA"/>
</dbReference>
<feature type="domain" description="Competence protein CoiA C-terminal" evidence="3">
    <location>
        <begin position="236"/>
        <end position="385"/>
    </location>
</feature>
<name>A0A162EF02_9BACI</name>
<keyword evidence="5" id="KW-1185">Reference proteome</keyword>
<sequence length="403" mass="47918">MGGFIKLLTAYLPNETKISMLDQWKLKELQALRGRVDFTCPICRKTVILKLGSKKIWHFAHKKEENCKLHLESESNYHLQGKIDIYHWLKNQGYQAALEVYLPIINQRPDILLKKDSKLFAIEFQCSSVPLANIQKRNRGYKQIGITPIWILGANRLRRKTSDTYHVESIEWEMMIESGIKLQLIYYCPEAKKWALLQNIISYSSKKALANLKVYPYKEVTYSLLFQSPISQVPLKNWLTIRKQWRKHLPLNQRNLLMKNYYHLLYQRKVPLSLFPLEAGWPTPYHYQLECSPLIWQTFFLLNCLEYQPLFKSISFTFFYQWLLTFIHSNRLLIRFEEKPLIKKMLIFYLDWLCEVGLLSKESDFGKIYTKLKPITIPSSLEEAIQYDAKCLPLFINTFRRIN</sequence>